<accession>A0ABN1EFH6</accession>
<evidence type="ECO:0000259" key="2">
    <source>
        <dbReference type="Pfam" id="PF00149"/>
    </source>
</evidence>
<name>A0ABN1EFH6_9GAMM</name>
<gene>
    <name evidence="3" type="ORF">GCM10009098_37190</name>
</gene>
<dbReference type="Gene3D" id="3.60.21.10">
    <property type="match status" value="1"/>
</dbReference>
<comment type="caution">
    <text evidence="3">The sequence shown here is derived from an EMBL/GenBank/DDBJ whole genome shotgun (WGS) entry which is preliminary data.</text>
</comment>
<protein>
    <submittedName>
        <fullName evidence="3">Metallophosphoesterase</fullName>
    </submittedName>
</protein>
<evidence type="ECO:0000313" key="3">
    <source>
        <dbReference type="EMBL" id="GAA0565630.1"/>
    </source>
</evidence>
<feature type="domain" description="Calcineurin-like phosphoesterase" evidence="2">
    <location>
        <begin position="112"/>
        <end position="329"/>
    </location>
</feature>
<sequence>MARWLLSLILIFAALASGTESLANTKTETVLSDPAVNTVTSVGVQPSVEDGPYAFFSDSEQQLQIKWLCETGVVEKTQPITEAIAPVCAYPREITLHHNQTLEPLLRYQTDTVAVISDIHGQYDLMKKLLSAHAVVNADANWSFGQGHLVVIGDVMDRGDKVTEILWWLYQLEQQAEAAGGKVHLLLGNHETMVLYNDLRYINKKYQLVAEKFGVGYSSLFSENSVLGQWLRNKPVLAQINDMLFVHGGLHPDYLALGMSMAEVNEQFRLSLGIPRDKLKEVPVLNFLYGSLGPLWYRGYFRPEQAITEPLLSQLLTTLNVNRIVVGHTSMDGVYSHFAGRVISIDSNIKRGKTGEMMFWQHGKLTRGTISGEKLPMRSLPNTANPAN</sequence>
<feature type="chain" id="PRO_5046574361" evidence="1">
    <location>
        <begin position="24"/>
        <end position="388"/>
    </location>
</feature>
<dbReference type="Pfam" id="PF00149">
    <property type="entry name" value="Metallophos"/>
    <property type="match status" value="1"/>
</dbReference>
<dbReference type="InterPro" id="IPR029052">
    <property type="entry name" value="Metallo-depent_PP-like"/>
</dbReference>
<organism evidence="3 4">
    <name type="scientific">Rheinheimera aquimaris</name>
    <dbReference type="NCBI Taxonomy" id="412437"/>
    <lineage>
        <taxon>Bacteria</taxon>
        <taxon>Pseudomonadati</taxon>
        <taxon>Pseudomonadota</taxon>
        <taxon>Gammaproteobacteria</taxon>
        <taxon>Chromatiales</taxon>
        <taxon>Chromatiaceae</taxon>
        <taxon>Rheinheimera</taxon>
    </lineage>
</organism>
<feature type="signal peptide" evidence="1">
    <location>
        <begin position="1"/>
        <end position="23"/>
    </location>
</feature>
<keyword evidence="4" id="KW-1185">Reference proteome</keyword>
<dbReference type="EMBL" id="BAAAEO010000007">
    <property type="protein sequence ID" value="GAA0565630.1"/>
    <property type="molecule type" value="Genomic_DNA"/>
</dbReference>
<dbReference type="Proteomes" id="UP001501169">
    <property type="component" value="Unassembled WGS sequence"/>
</dbReference>
<reference evidence="3 4" key="1">
    <citation type="journal article" date="2019" name="Int. J. Syst. Evol. Microbiol.">
        <title>The Global Catalogue of Microorganisms (GCM) 10K type strain sequencing project: providing services to taxonomists for standard genome sequencing and annotation.</title>
        <authorList>
            <consortium name="The Broad Institute Genomics Platform"/>
            <consortium name="The Broad Institute Genome Sequencing Center for Infectious Disease"/>
            <person name="Wu L."/>
            <person name="Ma J."/>
        </authorList>
    </citation>
    <scope>NUCLEOTIDE SEQUENCE [LARGE SCALE GENOMIC DNA]</scope>
    <source>
        <strain evidence="3 4">JCM 14331</strain>
    </source>
</reference>
<keyword evidence="1" id="KW-0732">Signal</keyword>
<dbReference type="PANTHER" id="PTHR46546:SF4">
    <property type="entry name" value="SHEWANELLA-LIKE PROTEIN PHOSPHATASE 1"/>
    <property type="match status" value="1"/>
</dbReference>
<evidence type="ECO:0000313" key="4">
    <source>
        <dbReference type="Proteomes" id="UP001501169"/>
    </source>
</evidence>
<dbReference type="SUPFAM" id="SSF56300">
    <property type="entry name" value="Metallo-dependent phosphatases"/>
    <property type="match status" value="1"/>
</dbReference>
<dbReference type="PANTHER" id="PTHR46546">
    <property type="entry name" value="SHEWANELLA-LIKE PROTEIN PHOSPHATASE 1"/>
    <property type="match status" value="1"/>
</dbReference>
<evidence type="ECO:0000256" key="1">
    <source>
        <dbReference type="SAM" id="SignalP"/>
    </source>
</evidence>
<proteinExistence type="predicted"/>
<dbReference type="InterPro" id="IPR004843">
    <property type="entry name" value="Calcineurin-like_PHP"/>
</dbReference>